<feature type="transmembrane region" description="Helical" evidence="1">
    <location>
        <begin position="232"/>
        <end position="250"/>
    </location>
</feature>
<protein>
    <submittedName>
        <fullName evidence="2">DUF1189 domain-containing protein</fullName>
    </submittedName>
</protein>
<dbReference type="RefSeq" id="WP_335964085.1">
    <property type="nucleotide sequence ID" value="NZ_JAXBLX010000079.1"/>
</dbReference>
<keyword evidence="1" id="KW-0812">Transmembrane</keyword>
<organism evidence="2 3">
    <name type="scientific">Halalkalibacter kiskunsagensis</name>
    <dbReference type="NCBI Taxonomy" id="1548599"/>
    <lineage>
        <taxon>Bacteria</taxon>
        <taxon>Bacillati</taxon>
        <taxon>Bacillota</taxon>
        <taxon>Bacilli</taxon>
        <taxon>Bacillales</taxon>
        <taxon>Bacillaceae</taxon>
        <taxon>Halalkalibacter</taxon>
    </lineage>
</organism>
<evidence type="ECO:0000313" key="3">
    <source>
        <dbReference type="Proteomes" id="UP001589838"/>
    </source>
</evidence>
<gene>
    <name evidence="2" type="ORF">ACFFHM_24135</name>
</gene>
<proteinExistence type="predicted"/>
<dbReference type="InterPro" id="IPR009574">
    <property type="entry name" value="DUF1189"/>
</dbReference>
<evidence type="ECO:0000256" key="1">
    <source>
        <dbReference type="SAM" id="Phobius"/>
    </source>
</evidence>
<keyword evidence="3" id="KW-1185">Reference proteome</keyword>
<name>A0ABV6KKT0_9BACI</name>
<keyword evidence="1" id="KW-1133">Transmembrane helix</keyword>
<dbReference type="Pfam" id="PF06691">
    <property type="entry name" value="DUF1189"/>
    <property type="match status" value="1"/>
</dbReference>
<sequence>MKEVFILSYWDWFLKSFYSKKVIAYSRFRPITSTIGYVLFIIFISSIPYFVTLYSTATSAVEQFDNMLQNDIPNFHLREGTLYWESEEPFYTEVAGEGFFLIDSSNTYSEQELQQLVDGIALQQREFLFIADGNSQSIPYTLLGLQEFTKEDLSKRINDLQGFLPILLFIIIFLLFVALSGLAFLGISLLAFVALLLKGARNLEYRHLWLITAHALTLPVILLAWVDVLFYPIPFSAFIASTFLLVLISVKSIPVPQKKS</sequence>
<dbReference type="EMBL" id="JBHLUX010000094">
    <property type="protein sequence ID" value="MFC0473515.1"/>
    <property type="molecule type" value="Genomic_DNA"/>
</dbReference>
<evidence type="ECO:0000313" key="2">
    <source>
        <dbReference type="EMBL" id="MFC0473515.1"/>
    </source>
</evidence>
<keyword evidence="1" id="KW-0472">Membrane</keyword>
<dbReference type="Proteomes" id="UP001589838">
    <property type="component" value="Unassembled WGS sequence"/>
</dbReference>
<reference evidence="2 3" key="1">
    <citation type="submission" date="2024-09" db="EMBL/GenBank/DDBJ databases">
        <authorList>
            <person name="Sun Q."/>
            <person name="Mori K."/>
        </authorList>
    </citation>
    <scope>NUCLEOTIDE SEQUENCE [LARGE SCALE GENOMIC DNA]</scope>
    <source>
        <strain evidence="2 3">NCAIM B.02610</strain>
    </source>
</reference>
<accession>A0ABV6KKT0</accession>
<feature type="transmembrane region" description="Helical" evidence="1">
    <location>
        <begin position="35"/>
        <end position="57"/>
    </location>
</feature>
<feature type="transmembrane region" description="Helical" evidence="1">
    <location>
        <begin position="163"/>
        <end position="196"/>
    </location>
</feature>
<comment type="caution">
    <text evidence="2">The sequence shown here is derived from an EMBL/GenBank/DDBJ whole genome shotgun (WGS) entry which is preliminary data.</text>
</comment>
<feature type="transmembrane region" description="Helical" evidence="1">
    <location>
        <begin position="208"/>
        <end position="226"/>
    </location>
</feature>